<dbReference type="InterPro" id="IPR036084">
    <property type="entry name" value="Ser_inhib-like_sf"/>
</dbReference>
<dbReference type="eggNOG" id="KOG1216">
    <property type="taxonomic scope" value="Eukaryota"/>
</dbReference>
<protein>
    <recommendedName>
        <fullName evidence="5">TIL domain-containing protein</fullName>
    </recommendedName>
</protein>
<evidence type="ECO:0000313" key="2">
    <source>
        <dbReference type="EMBL" id="ESO03180.1"/>
    </source>
</evidence>
<dbReference type="KEGG" id="hro:HELRODRAFT_136702"/>
<accession>T1EIF4</accession>
<evidence type="ECO:0008006" key="5">
    <source>
        <dbReference type="Google" id="ProtNLM"/>
    </source>
</evidence>
<dbReference type="SUPFAM" id="SSF57567">
    <property type="entry name" value="Serine protease inhibitors"/>
    <property type="match status" value="1"/>
</dbReference>
<gene>
    <name evidence="3" type="primary">20196354</name>
    <name evidence="2" type="ORF">HELRODRAFT_136702</name>
</gene>
<keyword evidence="1" id="KW-1015">Disulfide bond</keyword>
<dbReference type="AlphaFoldDB" id="T1EIF4"/>
<dbReference type="EMBL" id="KB096676">
    <property type="protein sequence ID" value="ESO03180.1"/>
    <property type="molecule type" value="Genomic_DNA"/>
</dbReference>
<organism evidence="3 4">
    <name type="scientific">Helobdella robusta</name>
    <name type="common">Californian leech</name>
    <dbReference type="NCBI Taxonomy" id="6412"/>
    <lineage>
        <taxon>Eukaryota</taxon>
        <taxon>Metazoa</taxon>
        <taxon>Spiralia</taxon>
        <taxon>Lophotrochozoa</taxon>
        <taxon>Annelida</taxon>
        <taxon>Clitellata</taxon>
        <taxon>Hirudinea</taxon>
        <taxon>Rhynchobdellida</taxon>
        <taxon>Glossiphoniidae</taxon>
        <taxon>Helobdella</taxon>
    </lineage>
</organism>
<dbReference type="PANTHER" id="PTHR11339">
    <property type="entry name" value="EXTRACELLULAR MATRIX GLYCOPROTEIN RELATED"/>
    <property type="match status" value="1"/>
</dbReference>
<evidence type="ECO:0000313" key="4">
    <source>
        <dbReference type="Proteomes" id="UP000015101"/>
    </source>
</evidence>
<dbReference type="OrthoDB" id="6095958at2759"/>
<name>T1EIF4_HELRO</name>
<dbReference type="InterPro" id="IPR050780">
    <property type="entry name" value="Mucin_vWF_Thrombospondin_sf"/>
</dbReference>
<sequence length="94" mass="10508">CVPTCSRMDVGPSCSNGASYPGCQCKQGMLPENNKCYLPKDCPCKYRGEDFPADYVVQNECNFCKCFYGSWQCTKNECPKTCSVFGLEHVTTFD</sequence>
<dbReference type="CTD" id="20196354"/>
<reference evidence="2 4" key="2">
    <citation type="journal article" date="2013" name="Nature">
        <title>Insights into bilaterian evolution from three spiralian genomes.</title>
        <authorList>
            <person name="Simakov O."/>
            <person name="Marletaz F."/>
            <person name="Cho S.J."/>
            <person name="Edsinger-Gonzales E."/>
            <person name="Havlak P."/>
            <person name="Hellsten U."/>
            <person name="Kuo D.H."/>
            <person name="Larsson T."/>
            <person name="Lv J."/>
            <person name="Arendt D."/>
            <person name="Savage R."/>
            <person name="Osoegawa K."/>
            <person name="de Jong P."/>
            <person name="Grimwood J."/>
            <person name="Chapman J.A."/>
            <person name="Shapiro H."/>
            <person name="Aerts A."/>
            <person name="Otillar R.P."/>
            <person name="Terry A.Y."/>
            <person name="Boore J.L."/>
            <person name="Grigoriev I.V."/>
            <person name="Lindberg D.R."/>
            <person name="Seaver E.C."/>
            <person name="Weisblat D.A."/>
            <person name="Putnam N.H."/>
            <person name="Rokhsar D.S."/>
        </authorList>
    </citation>
    <scope>NUCLEOTIDE SEQUENCE</scope>
</reference>
<dbReference type="EMBL" id="AMQM01004807">
    <property type="status" value="NOT_ANNOTATED_CDS"/>
    <property type="molecule type" value="Genomic_DNA"/>
</dbReference>
<dbReference type="STRING" id="6412.T1EIF4"/>
<dbReference type="HOGENOM" id="CLU_2392191_0_0_1"/>
<reference evidence="3" key="3">
    <citation type="submission" date="2015-06" db="UniProtKB">
        <authorList>
            <consortium name="EnsemblMetazoa"/>
        </authorList>
    </citation>
    <scope>IDENTIFICATION</scope>
</reference>
<dbReference type="EnsemblMetazoa" id="HelroT136702">
    <property type="protein sequence ID" value="HelroP136702"/>
    <property type="gene ID" value="HelroG136702"/>
</dbReference>
<proteinExistence type="predicted"/>
<reference evidence="4" key="1">
    <citation type="submission" date="2012-12" db="EMBL/GenBank/DDBJ databases">
        <authorList>
            <person name="Hellsten U."/>
            <person name="Grimwood J."/>
            <person name="Chapman J.A."/>
            <person name="Shapiro H."/>
            <person name="Aerts A."/>
            <person name="Otillar R.P."/>
            <person name="Terry A.Y."/>
            <person name="Boore J.L."/>
            <person name="Simakov O."/>
            <person name="Marletaz F."/>
            <person name="Cho S.-J."/>
            <person name="Edsinger-Gonzales E."/>
            <person name="Havlak P."/>
            <person name="Kuo D.-H."/>
            <person name="Larsson T."/>
            <person name="Lv J."/>
            <person name="Arendt D."/>
            <person name="Savage R."/>
            <person name="Osoegawa K."/>
            <person name="de Jong P."/>
            <person name="Lindberg D.R."/>
            <person name="Seaver E.C."/>
            <person name="Weisblat D.A."/>
            <person name="Putnam N.H."/>
            <person name="Grigoriev I.V."/>
            <person name="Rokhsar D.S."/>
        </authorList>
    </citation>
    <scope>NUCLEOTIDE SEQUENCE</scope>
</reference>
<dbReference type="GeneID" id="20196354"/>
<dbReference type="RefSeq" id="XP_009018873.1">
    <property type="nucleotide sequence ID" value="XM_009020625.1"/>
</dbReference>
<dbReference type="PANTHER" id="PTHR11339:SF402">
    <property type="entry name" value="VWFD DOMAIN-CONTAINING PROTEIN"/>
    <property type="match status" value="1"/>
</dbReference>
<dbReference type="InParanoid" id="T1EIF4"/>
<keyword evidence="4" id="KW-1185">Reference proteome</keyword>
<evidence type="ECO:0000313" key="3">
    <source>
        <dbReference type="EnsemblMetazoa" id="HelroP136702"/>
    </source>
</evidence>
<dbReference type="Proteomes" id="UP000015101">
    <property type="component" value="Unassembled WGS sequence"/>
</dbReference>
<evidence type="ECO:0000256" key="1">
    <source>
        <dbReference type="ARBA" id="ARBA00023157"/>
    </source>
</evidence>